<evidence type="ECO:0008006" key="3">
    <source>
        <dbReference type="Google" id="ProtNLM"/>
    </source>
</evidence>
<dbReference type="InterPro" id="IPR055151">
    <property type="entry name" value="GH113"/>
</dbReference>
<evidence type="ECO:0000313" key="2">
    <source>
        <dbReference type="Proteomes" id="UP000624325"/>
    </source>
</evidence>
<dbReference type="SUPFAM" id="SSF51445">
    <property type="entry name" value="(Trans)glycosidases"/>
    <property type="match status" value="1"/>
</dbReference>
<evidence type="ECO:0000313" key="1">
    <source>
        <dbReference type="EMBL" id="GIF61337.1"/>
    </source>
</evidence>
<reference evidence="1 2" key="1">
    <citation type="submission" date="2021-01" db="EMBL/GenBank/DDBJ databases">
        <title>Whole genome shotgun sequence of Asanoa iriomotensis NBRC 100142.</title>
        <authorList>
            <person name="Komaki H."/>
            <person name="Tamura T."/>
        </authorList>
    </citation>
    <scope>NUCLEOTIDE SEQUENCE [LARGE SCALE GENOMIC DNA]</scope>
    <source>
        <strain evidence="1 2">NBRC 100142</strain>
    </source>
</reference>
<organism evidence="1 2">
    <name type="scientific">Asanoa iriomotensis</name>
    <dbReference type="NCBI Taxonomy" id="234613"/>
    <lineage>
        <taxon>Bacteria</taxon>
        <taxon>Bacillati</taxon>
        <taxon>Actinomycetota</taxon>
        <taxon>Actinomycetes</taxon>
        <taxon>Micromonosporales</taxon>
        <taxon>Micromonosporaceae</taxon>
        <taxon>Asanoa</taxon>
    </lineage>
</organism>
<dbReference type="Proteomes" id="UP000624325">
    <property type="component" value="Unassembled WGS sequence"/>
</dbReference>
<gene>
    <name evidence="1" type="ORF">Air01nite_74320</name>
</gene>
<keyword evidence="2" id="KW-1185">Reference proteome</keyword>
<dbReference type="InterPro" id="IPR017853">
    <property type="entry name" value="GH"/>
</dbReference>
<sequence length="365" mass="40823">MFVALLAATLTLSACTKKPAAWEQGGDAPANVENQATEPAVPQVAKPWEPGMPELGVNVLWEDSKDDDDEVTRAKSRRILDYLVSLHANSMAVNFPFDVNGRTGTTVRADAKSTPSPKRMAILLEEAKRSKVRVTLRPLLDESSVAPAWRGKIAPTSRDKWFASYLTFLKPYAQVAQANGVAEFVAGVELNSLQADTRWKKLVTELRRTFKGELTYSENFDAFEKGTSVPPVDRHGVDAYFKVDAPDSASVATLTKSWEKWLDRHADDRADLVLHEVGIAAQNGAYQHPASWGDQDIKLNFKVQQNWYQAVCNSVQSRKLAGVYFWYIRFHHDPGSEDPKQYDRLTFVDRPAEATLKACYERMGT</sequence>
<dbReference type="CDD" id="cd19608">
    <property type="entry name" value="GH113_mannanase-like"/>
    <property type="match status" value="1"/>
</dbReference>
<dbReference type="Pfam" id="PF22612">
    <property type="entry name" value="GH113"/>
    <property type="match status" value="1"/>
</dbReference>
<dbReference type="EMBL" id="BONC01000100">
    <property type="protein sequence ID" value="GIF61337.1"/>
    <property type="molecule type" value="Genomic_DNA"/>
</dbReference>
<name>A0ABQ4CF01_9ACTN</name>
<dbReference type="Gene3D" id="3.20.20.80">
    <property type="entry name" value="Glycosidases"/>
    <property type="match status" value="1"/>
</dbReference>
<protein>
    <recommendedName>
        <fullName evidence="3">Glycosyl hydrolase family 26</fullName>
    </recommendedName>
</protein>
<proteinExistence type="predicted"/>
<comment type="caution">
    <text evidence="1">The sequence shown here is derived from an EMBL/GenBank/DDBJ whole genome shotgun (WGS) entry which is preliminary data.</text>
</comment>
<accession>A0ABQ4CF01</accession>